<dbReference type="OrthoDB" id="2506837at2759"/>
<feature type="region of interest" description="Disordered" evidence="1">
    <location>
        <begin position="50"/>
        <end position="90"/>
    </location>
</feature>
<dbReference type="AlphaFoldDB" id="A0A9Q3CXQ5"/>
<evidence type="ECO:0000313" key="2">
    <source>
        <dbReference type="EMBL" id="MBW0493199.1"/>
    </source>
</evidence>
<dbReference type="Proteomes" id="UP000765509">
    <property type="component" value="Unassembled WGS sequence"/>
</dbReference>
<evidence type="ECO:0000256" key="1">
    <source>
        <dbReference type="SAM" id="MobiDB-lite"/>
    </source>
</evidence>
<feature type="compositionally biased region" description="Acidic residues" evidence="1">
    <location>
        <begin position="247"/>
        <end position="259"/>
    </location>
</feature>
<dbReference type="EMBL" id="AVOT02011958">
    <property type="protein sequence ID" value="MBW0493199.1"/>
    <property type="molecule type" value="Genomic_DNA"/>
</dbReference>
<proteinExistence type="predicted"/>
<reference evidence="2" key="1">
    <citation type="submission" date="2021-03" db="EMBL/GenBank/DDBJ databases">
        <title>Draft genome sequence of rust myrtle Austropuccinia psidii MF-1, a brazilian biotype.</title>
        <authorList>
            <person name="Quecine M.C."/>
            <person name="Pachon D.M.R."/>
            <person name="Bonatelli M.L."/>
            <person name="Correr F.H."/>
            <person name="Franceschini L.M."/>
            <person name="Leite T.F."/>
            <person name="Margarido G.R.A."/>
            <person name="Almeida C.A."/>
            <person name="Ferrarezi J.A."/>
            <person name="Labate C.A."/>
        </authorList>
    </citation>
    <scope>NUCLEOTIDE SEQUENCE</scope>
    <source>
        <strain evidence="2">MF-1</strain>
    </source>
</reference>
<sequence>MNYPYANTSYNYGDFFPRNDEVQDLNKLLSQRDQLISTLMQKVKGLEVKSESKTKKKSNTSTEKQNSISKQIKSSSQSKKHKGNKSLQALKKCHPLQMLTREVPEDFKFTKAYATKELLYHSETANVFFRNLDHQMKDNNKIFGKSAPLHPQCQPIAPIRSASANVPRNMPLDFYRPDWFNKLNYAQRSSIANSKQVAFVPLSIVQMSNNIHPDENLFNKAFNEKYWEAVTQPYDLSHEGAESSGNNDDDDDESSEENEYSNGDIIDLGNGESDESSKEEGEINEANNDQGSHEGHARWTQEADEEMTDAFDRQPRQVGHPFFKEHLDTNVWH</sequence>
<feature type="region of interest" description="Disordered" evidence="1">
    <location>
        <begin position="237"/>
        <end position="333"/>
    </location>
</feature>
<feature type="compositionally biased region" description="Low complexity" evidence="1">
    <location>
        <begin position="59"/>
        <end position="77"/>
    </location>
</feature>
<feature type="compositionally biased region" description="Basic and acidic residues" evidence="1">
    <location>
        <begin position="291"/>
        <end position="301"/>
    </location>
</feature>
<evidence type="ECO:0000313" key="3">
    <source>
        <dbReference type="Proteomes" id="UP000765509"/>
    </source>
</evidence>
<keyword evidence="3" id="KW-1185">Reference proteome</keyword>
<comment type="caution">
    <text evidence="2">The sequence shown here is derived from an EMBL/GenBank/DDBJ whole genome shotgun (WGS) entry which is preliminary data.</text>
</comment>
<protein>
    <submittedName>
        <fullName evidence="2">Uncharacterized protein</fullName>
    </submittedName>
</protein>
<gene>
    <name evidence="2" type="ORF">O181_032914</name>
</gene>
<name>A0A9Q3CXQ5_9BASI</name>
<organism evidence="2 3">
    <name type="scientific">Austropuccinia psidii MF-1</name>
    <dbReference type="NCBI Taxonomy" id="1389203"/>
    <lineage>
        <taxon>Eukaryota</taxon>
        <taxon>Fungi</taxon>
        <taxon>Dikarya</taxon>
        <taxon>Basidiomycota</taxon>
        <taxon>Pucciniomycotina</taxon>
        <taxon>Pucciniomycetes</taxon>
        <taxon>Pucciniales</taxon>
        <taxon>Sphaerophragmiaceae</taxon>
        <taxon>Austropuccinia</taxon>
    </lineage>
</organism>
<accession>A0A9Q3CXQ5</accession>
<feature type="compositionally biased region" description="Basic and acidic residues" evidence="1">
    <location>
        <begin position="322"/>
        <end position="333"/>
    </location>
</feature>